<keyword evidence="4 8" id="KW-1133">Transmembrane helix</keyword>
<dbReference type="EMBL" id="JBBWWQ010000006">
    <property type="protein sequence ID" value="KAK8944810.1"/>
    <property type="molecule type" value="Genomic_DNA"/>
</dbReference>
<protein>
    <submittedName>
        <fullName evidence="12">DUF21 domain-containing protein</fullName>
    </submittedName>
</protein>
<evidence type="ECO:0000256" key="10">
    <source>
        <dbReference type="SAM" id="Phobius"/>
    </source>
</evidence>
<gene>
    <name evidence="12" type="primary">CBSDUF5</name>
    <name evidence="12" type="ORF">KSP39_PZI008373</name>
</gene>
<dbReference type="PROSITE" id="PS51846">
    <property type="entry name" value="CNNM"/>
    <property type="match status" value="1"/>
</dbReference>
<dbReference type="PANTHER" id="PTHR12064:SF36">
    <property type="entry name" value="DOMAIN-CONTAINING PROTEIN, PUTATIVE, EXPRESSED-RELATED"/>
    <property type="match status" value="1"/>
</dbReference>
<evidence type="ECO:0000313" key="12">
    <source>
        <dbReference type="EMBL" id="KAK8944810.1"/>
    </source>
</evidence>
<keyword evidence="13" id="KW-1185">Reference proteome</keyword>
<keyword evidence="6 8" id="KW-0472">Membrane</keyword>
<dbReference type="InterPro" id="IPR045095">
    <property type="entry name" value="ACDP"/>
</dbReference>
<dbReference type="Pfam" id="PF01595">
    <property type="entry name" value="CNNM"/>
    <property type="match status" value="1"/>
</dbReference>
<evidence type="ECO:0000256" key="7">
    <source>
        <dbReference type="ARBA" id="ARBA00023180"/>
    </source>
</evidence>
<keyword evidence="3" id="KW-0677">Repeat</keyword>
<dbReference type="GO" id="GO:0010960">
    <property type="term" value="P:magnesium ion homeostasis"/>
    <property type="evidence" value="ECO:0007669"/>
    <property type="project" value="InterPro"/>
</dbReference>
<evidence type="ECO:0000256" key="4">
    <source>
        <dbReference type="ARBA" id="ARBA00022989"/>
    </source>
</evidence>
<dbReference type="GO" id="GO:0030026">
    <property type="term" value="P:intracellular manganese ion homeostasis"/>
    <property type="evidence" value="ECO:0007669"/>
    <property type="project" value="TreeGrafter"/>
</dbReference>
<dbReference type="SUPFAM" id="SSF54631">
    <property type="entry name" value="CBS-domain pair"/>
    <property type="match status" value="1"/>
</dbReference>
<feature type="transmembrane region" description="Helical" evidence="10">
    <location>
        <begin position="121"/>
        <end position="141"/>
    </location>
</feature>
<dbReference type="InterPro" id="IPR044751">
    <property type="entry name" value="Ion_transp-like_CBS"/>
</dbReference>
<dbReference type="InterPro" id="IPR046342">
    <property type="entry name" value="CBS_dom_sf"/>
</dbReference>
<feature type="transmembrane region" description="Helical" evidence="10">
    <location>
        <begin position="95"/>
        <end position="114"/>
    </location>
</feature>
<dbReference type="GO" id="GO:0005737">
    <property type="term" value="C:cytoplasm"/>
    <property type="evidence" value="ECO:0007669"/>
    <property type="project" value="TreeGrafter"/>
</dbReference>
<comment type="caution">
    <text evidence="12">The sequence shown here is derived from an EMBL/GenBank/DDBJ whole genome shotgun (WGS) entry which is preliminary data.</text>
</comment>
<keyword evidence="7" id="KW-0325">Glycoprotein</keyword>
<proteinExistence type="predicted"/>
<comment type="subcellular location">
    <subcellularLocation>
        <location evidence="1">Membrane</location>
        <topology evidence="1">Multi-pass membrane protein</topology>
    </subcellularLocation>
</comment>
<dbReference type="InterPro" id="IPR002550">
    <property type="entry name" value="CNNM"/>
</dbReference>
<evidence type="ECO:0000256" key="2">
    <source>
        <dbReference type="ARBA" id="ARBA00022692"/>
    </source>
</evidence>
<dbReference type="CDD" id="cd04590">
    <property type="entry name" value="CBS_pair_CorC_HlyC_assoc"/>
    <property type="match status" value="1"/>
</dbReference>
<evidence type="ECO:0000256" key="9">
    <source>
        <dbReference type="SAM" id="MobiDB-lite"/>
    </source>
</evidence>
<feature type="compositionally biased region" description="Low complexity" evidence="9">
    <location>
        <begin position="461"/>
        <end position="473"/>
    </location>
</feature>
<evidence type="ECO:0000256" key="3">
    <source>
        <dbReference type="ARBA" id="ARBA00022737"/>
    </source>
</evidence>
<reference evidence="12 13" key="1">
    <citation type="journal article" date="2022" name="Nat. Plants">
        <title>Genomes of leafy and leafless Platanthera orchids illuminate the evolution of mycoheterotrophy.</title>
        <authorList>
            <person name="Li M.H."/>
            <person name="Liu K.W."/>
            <person name="Li Z."/>
            <person name="Lu H.C."/>
            <person name="Ye Q.L."/>
            <person name="Zhang D."/>
            <person name="Wang J.Y."/>
            <person name="Li Y.F."/>
            <person name="Zhong Z.M."/>
            <person name="Liu X."/>
            <person name="Yu X."/>
            <person name="Liu D.K."/>
            <person name="Tu X.D."/>
            <person name="Liu B."/>
            <person name="Hao Y."/>
            <person name="Liao X.Y."/>
            <person name="Jiang Y.T."/>
            <person name="Sun W.H."/>
            <person name="Chen J."/>
            <person name="Chen Y.Q."/>
            <person name="Ai Y."/>
            <person name="Zhai J.W."/>
            <person name="Wu S.S."/>
            <person name="Zhou Z."/>
            <person name="Hsiao Y.Y."/>
            <person name="Wu W.L."/>
            <person name="Chen Y.Y."/>
            <person name="Lin Y.F."/>
            <person name="Hsu J.L."/>
            <person name="Li C.Y."/>
            <person name="Wang Z.W."/>
            <person name="Zhao X."/>
            <person name="Zhong W.Y."/>
            <person name="Ma X.K."/>
            <person name="Ma L."/>
            <person name="Huang J."/>
            <person name="Chen G.Z."/>
            <person name="Huang M.Z."/>
            <person name="Huang L."/>
            <person name="Peng D.H."/>
            <person name="Luo Y.B."/>
            <person name="Zou S.Q."/>
            <person name="Chen S.P."/>
            <person name="Lan S."/>
            <person name="Tsai W.C."/>
            <person name="Van de Peer Y."/>
            <person name="Liu Z.J."/>
        </authorList>
    </citation>
    <scope>NUCLEOTIDE SEQUENCE [LARGE SCALE GENOMIC DNA]</scope>
    <source>
        <strain evidence="12">Lor287</strain>
    </source>
</reference>
<dbReference type="Proteomes" id="UP001418222">
    <property type="component" value="Unassembled WGS sequence"/>
</dbReference>
<keyword evidence="5" id="KW-0129">CBS domain</keyword>
<evidence type="ECO:0000313" key="13">
    <source>
        <dbReference type="Proteomes" id="UP001418222"/>
    </source>
</evidence>
<keyword evidence="2 8" id="KW-0812">Transmembrane</keyword>
<sequence>MDQPCCGPVFWIYLFVCVALVLFAGLMSGLTLGLMSLSQVDLEVIAKAGRPQDRKNASKILPVVKNQHLLLCTLLIGNSLAMEALPIFLDDLVPAWGAVLLSVTLILIFGEIIPQSFCTRYGLSVGASTAGIVRVLLFVFFPVSYPISKFLDWLLGKGHFALFRRAELKTLVDMHGNEAGKGGELTHDETTIIAGALDLTQKTAKDAMTPISDTFSLDINAKLDMHTMGLIMSKGHSRVPIYSGNPTNIIGLILVKNLITSRPEDEILIKNVTIRKIPRVYDDLPLYDILNEFQKGHSHMAVVVKCMNNEASIENRKVHSRRHKGDGSQSAMLDHINITINGSPVNHSTTGYSSPALKNHLEGHVDIRSQSRRSDRGRNDNILDIKSESLPSYRFDEEVVGIITMEDLMEELLQEEILDETDEYVDVHNKIKINMLPAKGLSSRLGPQPLSHFLRRSPLTSPVSSSFRSHVSPDTSAPESTFTIPSSPLGVTKGS</sequence>
<feature type="transmembrane region" description="Helical" evidence="10">
    <location>
        <begin position="12"/>
        <end position="37"/>
    </location>
</feature>
<organism evidence="12 13">
    <name type="scientific">Platanthera zijinensis</name>
    <dbReference type="NCBI Taxonomy" id="2320716"/>
    <lineage>
        <taxon>Eukaryota</taxon>
        <taxon>Viridiplantae</taxon>
        <taxon>Streptophyta</taxon>
        <taxon>Embryophyta</taxon>
        <taxon>Tracheophyta</taxon>
        <taxon>Spermatophyta</taxon>
        <taxon>Magnoliopsida</taxon>
        <taxon>Liliopsida</taxon>
        <taxon>Asparagales</taxon>
        <taxon>Orchidaceae</taxon>
        <taxon>Orchidoideae</taxon>
        <taxon>Orchideae</taxon>
        <taxon>Orchidinae</taxon>
        <taxon>Platanthera</taxon>
    </lineage>
</organism>
<feature type="compositionally biased region" description="Polar residues" evidence="9">
    <location>
        <begin position="474"/>
        <end position="486"/>
    </location>
</feature>
<feature type="domain" description="CNNM transmembrane" evidence="11">
    <location>
        <begin position="6"/>
        <end position="189"/>
    </location>
</feature>
<dbReference type="Gene3D" id="3.10.580.10">
    <property type="entry name" value="CBS-domain"/>
    <property type="match status" value="2"/>
</dbReference>
<evidence type="ECO:0000256" key="1">
    <source>
        <dbReference type="ARBA" id="ARBA00004141"/>
    </source>
</evidence>
<dbReference type="AlphaFoldDB" id="A0AAP0BMR5"/>
<evidence type="ECO:0000256" key="6">
    <source>
        <dbReference type="ARBA" id="ARBA00023136"/>
    </source>
</evidence>
<feature type="region of interest" description="Disordered" evidence="9">
    <location>
        <begin position="457"/>
        <end position="495"/>
    </location>
</feature>
<accession>A0AAP0BMR5</accession>
<name>A0AAP0BMR5_9ASPA</name>
<dbReference type="PANTHER" id="PTHR12064">
    <property type="entry name" value="METAL TRANSPORTER CNNM"/>
    <property type="match status" value="1"/>
</dbReference>
<evidence type="ECO:0000256" key="5">
    <source>
        <dbReference type="ARBA" id="ARBA00023122"/>
    </source>
</evidence>
<evidence type="ECO:0000259" key="11">
    <source>
        <dbReference type="PROSITE" id="PS51846"/>
    </source>
</evidence>
<evidence type="ECO:0000256" key="8">
    <source>
        <dbReference type="PROSITE-ProRule" id="PRU01193"/>
    </source>
</evidence>
<dbReference type="GO" id="GO:0016020">
    <property type="term" value="C:membrane"/>
    <property type="evidence" value="ECO:0007669"/>
    <property type="project" value="UniProtKB-SubCell"/>
</dbReference>
<dbReference type="FunFam" id="3.10.580.10:FF:000015">
    <property type="entry name" value="DUF21 domain-containing protein"/>
    <property type="match status" value="1"/>
</dbReference>